<evidence type="ECO:0000313" key="4">
    <source>
        <dbReference type="EMBL" id="RZT00407.1"/>
    </source>
</evidence>
<reference evidence="4 5" key="1">
    <citation type="submission" date="2019-02" db="EMBL/GenBank/DDBJ databases">
        <title>Genomic Encyclopedia of Type Strains, Phase IV (KMG-IV): sequencing the most valuable type-strain genomes for metagenomic binning, comparative biology and taxonomic classification.</title>
        <authorList>
            <person name="Goeker M."/>
        </authorList>
    </citation>
    <scope>NUCLEOTIDE SEQUENCE [LARGE SCALE GENOMIC DNA]</scope>
    <source>
        <strain evidence="4 5">DSM 29486</strain>
    </source>
</reference>
<dbReference type="RefSeq" id="WP_130435024.1">
    <property type="nucleotide sequence ID" value="NZ_SGXF01000003.1"/>
</dbReference>
<organism evidence="4 5">
    <name type="scientific">Cuneatibacter caecimuris</name>
    <dbReference type="NCBI Taxonomy" id="1796618"/>
    <lineage>
        <taxon>Bacteria</taxon>
        <taxon>Bacillati</taxon>
        <taxon>Bacillota</taxon>
        <taxon>Clostridia</taxon>
        <taxon>Lachnospirales</taxon>
        <taxon>Lachnospiraceae</taxon>
        <taxon>Cuneatibacter</taxon>
    </lineage>
</organism>
<dbReference type="InterPro" id="IPR000415">
    <property type="entry name" value="Nitroreductase-like"/>
</dbReference>
<dbReference type="GO" id="GO:0016491">
    <property type="term" value="F:oxidoreductase activity"/>
    <property type="evidence" value="ECO:0007669"/>
    <property type="project" value="UniProtKB-KW"/>
</dbReference>
<evidence type="ECO:0000256" key="1">
    <source>
        <dbReference type="ARBA" id="ARBA00007118"/>
    </source>
</evidence>
<dbReference type="Proteomes" id="UP000292927">
    <property type="component" value="Unassembled WGS sequence"/>
</dbReference>
<accession>A0A4Q7PIJ7</accession>
<dbReference type="PANTHER" id="PTHR43673:SF10">
    <property type="entry name" value="NADH DEHYDROGENASE_NAD(P)H NITROREDUCTASE XCC3605-RELATED"/>
    <property type="match status" value="1"/>
</dbReference>
<keyword evidence="5" id="KW-1185">Reference proteome</keyword>
<name>A0A4Q7PIJ7_9FIRM</name>
<evidence type="ECO:0000313" key="5">
    <source>
        <dbReference type="Proteomes" id="UP000292927"/>
    </source>
</evidence>
<protein>
    <submittedName>
        <fullName evidence="4">Nitroreductase</fullName>
    </submittedName>
</protein>
<sequence length="198" mass="22402">MLEELVRRARSCRRFEEEVPLGMQQLEQLIDMGRLSPCGANKQYIKYVASCSREINEKIFSCLGWAGYLPEWDGPEPGERPAAYIVMLRDREIQEAMTADEGIAGQSIFLGAAEMGLGGCFLMNVQRKKLAGILGLDENRFAVSMVIALGVPREEVKIVPLGEDGDIRYYRDENQVHYVPKRSLEEVLVQKWGSEDEK</sequence>
<dbReference type="Gene3D" id="2.20.180.10">
    <property type="entry name" value="putative fmn-dependent nitroreductase like domains"/>
    <property type="match status" value="1"/>
</dbReference>
<evidence type="ECO:0000259" key="3">
    <source>
        <dbReference type="Pfam" id="PF00881"/>
    </source>
</evidence>
<dbReference type="CDD" id="cd02062">
    <property type="entry name" value="Nitro_FMN_reductase"/>
    <property type="match status" value="1"/>
</dbReference>
<feature type="domain" description="Nitroreductase" evidence="3">
    <location>
        <begin position="86"/>
        <end position="150"/>
    </location>
</feature>
<keyword evidence="2" id="KW-0560">Oxidoreductase</keyword>
<dbReference type="Gene3D" id="3.40.109.10">
    <property type="entry name" value="NADH Oxidase"/>
    <property type="match status" value="1"/>
</dbReference>
<evidence type="ECO:0000256" key="2">
    <source>
        <dbReference type="ARBA" id="ARBA00023002"/>
    </source>
</evidence>
<comment type="similarity">
    <text evidence="1">Belongs to the nitroreductase family.</text>
</comment>
<proteinExistence type="inferred from homology"/>
<dbReference type="InterPro" id="IPR023312">
    <property type="entry name" value="Put_nitroreductase_C_bac"/>
</dbReference>
<dbReference type="EMBL" id="SGXF01000003">
    <property type="protein sequence ID" value="RZT00407.1"/>
    <property type="molecule type" value="Genomic_DNA"/>
</dbReference>
<dbReference type="SUPFAM" id="SSF55469">
    <property type="entry name" value="FMN-dependent nitroreductase-like"/>
    <property type="match status" value="1"/>
</dbReference>
<dbReference type="Pfam" id="PF00881">
    <property type="entry name" value="Nitroreductase"/>
    <property type="match status" value="1"/>
</dbReference>
<dbReference type="InterPro" id="IPR029479">
    <property type="entry name" value="Nitroreductase"/>
</dbReference>
<dbReference type="PANTHER" id="PTHR43673">
    <property type="entry name" value="NAD(P)H NITROREDUCTASE YDGI-RELATED"/>
    <property type="match status" value="1"/>
</dbReference>
<gene>
    <name evidence="4" type="ORF">EV209_1715</name>
</gene>
<comment type="caution">
    <text evidence="4">The sequence shown here is derived from an EMBL/GenBank/DDBJ whole genome shotgun (WGS) entry which is preliminary data.</text>
</comment>
<dbReference type="OrthoDB" id="9804207at2"/>
<dbReference type="AlphaFoldDB" id="A0A4Q7PIJ7"/>